<reference evidence="1" key="1">
    <citation type="submission" date="2022-07" db="EMBL/GenBank/DDBJ databases">
        <title>Complete Genome Sequence of the Radioresistant Bacterium Deinococcus aetherius ST0316, Isolated from the Air Dust collected in Lower Stratosphere above Japan.</title>
        <authorList>
            <person name="Satoh K."/>
            <person name="Hagiwara K."/>
            <person name="Katsumata K."/>
            <person name="Kubo A."/>
            <person name="Yokobori S."/>
            <person name="Yamagishi A."/>
            <person name="Oono Y."/>
            <person name="Narumi I."/>
        </authorList>
    </citation>
    <scope>NUCLEOTIDE SEQUENCE</scope>
    <source>
        <strain evidence="1">ST0316</strain>
    </source>
</reference>
<dbReference type="EMBL" id="AP026560">
    <property type="protein sequence ID" value="BDP41818.1"/>
    <property type="molecule type" value="Genomic_DNA"/>
</dbReference>
<dbReference type="Proteomes" id="UP001064971">
    <property type="component" value="Chromosome"/>
</dbReference>
<name>A0ABN6REM3_9DEIO</name>
<organism evidence="1 2">
    <name type="scientific">Deinococcus aetherius</name>
    <dbReference type="NCBI Taxonomy" id="200252"/>
    <lineage>
        <taxon>Bacteria</taxon>
        <taxon>Thermotogati</taxon>
        <taxon>Deinococcota</taxon>
        <taxon>Deinococci</taxon>
        <taxon>Deinococcales</taxon>
        <taxon>Deinococcaceae</taxon>
        <taxon>Deinococcus</taxon>
    </lineage>
</organism>
<gene>
    <name evidence="1" type="ORF">DAETH_17870</name>
</gene>
<protein>
    <submittedName>
        <fullName evidence="1">Uncharacterized protein</fullName>
    </submittedName>
</protein>
<evidence type="ECO:0000313" key="2">
    <source>
        <dbReference type="Proteomes" id="UP001064971"/>
    </source>
</evidence>
<proteinExistence type="predicted"/>
<keyword evidence="2" id="KW-1185">Reference proteome</keyword>
<sequence>MSAASHRSSGPRRQTAGVNKGLTLLALLTPGFAGAQFSGPSESHVPRAAEADAIIRAVCSSGTKLGRLTGCRQVVYEGRPSPEILGPQTRLTLSTVRSGSFTAANQKELLATFCTETESCSGETVLLRHTRGQWQAVGLVPDFLPGTCLTYPKPGGAQAAVCLSENARNEPIGSALKIASWTGGKLKVETVALFPLLAFRDWFKPRSAQCAGRWQLDPFSWDDRDRNADRVPDLTILASRTTYQGGSELCKGGMAFNAQASGSVRNDLTFVWTGETLRPTGNTAAIRDKYARGQ</sequence>
<evidence type="ECO:0000313" key="1">
    <source>
        <dbReference type="EMBL" id="BDP41818.1"/>
    </source>
</evidence>
<accession>A0ABN6REM3</accession>